<dbReference type="Proteomes" id="UP001195483">
    <property type="component" value="Unassembled WGS sequence"/>
</dbReference>
<name>A0AAE0SZX0_9BIVA</name>
<evidence type="ECO:0000313" key="5">
    <source>
        <dbReference type="Proteomes" id="UP001195483"/>
    </source>
</evidence>
<organism evidence="4 5">
    <name type="scientific">Potamilus streckersoni</name>
    <dbReference type="NCBI Taxonomy" id="2493646"/>
    <lineage>
        <taxon>Eukaryota</taxon>
        <taxon>Metazoa</taxon>
        <taxon>Spiralia</taxon>
        <taxon>Lophotrochozoa</taxon>
        <taxon>Mollusca</taxon>
        <taxon>Bivalvia</taxon>
        <taxon>Autobranchia</taxon>
        <taxon>Heteroconchia</taxon>
        <taxon>Palaeoheterodonta</taxon>
        <taxon>Unionida</taxon>
        <taxon>Unionoidea</taxon>
        <taxon>Unionidae</taxon>
        <taxon>Ambleminae</taxon>
        <taxon>Lampsilini</taxon>
        <taxon>Potamilus</taxon>
    </lineage>
</organism>
<keyword evidence="5" id="KW-1185">Reference proteome</keyword>
<dbReference type="EMBL" id="JAEAOA010002336">
    <property type="protein sequence ID" value="KAK3601227.1"/>
    <property type="molecule type" value="Genomic_DNA"/>
</dbReference>
<dbReference type="Gene3D" id="2.60.40.10">
    <property type="entry name" value="Immunoglobulins"/>
    <property type="match status" value="1"/>
</dbReference>
<evidence type="ECO:0000313" key="4">
    <source>
        <dbReference type="EMBL" id="KAK3601227.1"/>
    </source>
</evidence>
<gene>
    <name evidence="4" type="ORF">CHS0354_040410</name>
</gene>
<reference evidence="4" key="1">
    <citation type="journal article" date="2021" name="Genome Biol. Evol.">
        <title>A High-Quality Reference Genome for a Parasitic Bivalve with Doubly Uniparental Inheritance (Bivalvia: Unionida).</title>
        <authorList>
            <person name="Smith C.H."/>
        </authorList>
    </citation>
    <scope>NUCLEOTIDE SEQUENCE</scope>
    <source>
        <strain evidence="4">CHS0354</strain>
    </source>
</reference>
<feature type="region of interest" description="Disordered" evidence="1">
    <location>
        <begin position="212"/>
        <end position="239"/>
    </location>
</feature>
<dbReference type="InterPro" id="IPR013783">
    <property type="entry name" value="Ig-like_fold"/>
</dbReference>
<feature type="compositionally biased region" description="Polar residues" evidence="1">
    <location>
        <begin position="212"/>
        <end position="231"/>
    </location>
</feature>
<keyword evidence="3" id="KW-0732">Signal</keyword>
<accession>A0AAE0SZX0</accession>
<proteinExistence type="predicted"/>
<keyword evidence="2" id="KW-1133">Transmembrane helix</keyword>
<feature type="transmembrane region" description="Helical" evidence="2">
    <location>
        <begin position="243"/>
        <end position="267"/>
    </location>
</feature>
<evidence type="ECO:0000256" key="1">
    <source>
        <dbReference type="SAM" id="MobiDB-lite"/>
    </source>
</evidence>
<protein>
    <submittedName>
        <fullName evidence="4">Uncharacterized protein</fullName>
    </submittedName>
</protein>
<reference evidence="4" key="2">
    <citation type="journal article" date="2021" name="Genome Biol. Evol.">
        <title>Developing a high-quality reference genome for a parasitic bivalve with doubly uniparental inheritance (Bivalvia: Unionida).</title>
        <authorList>
            <person name="Smith C.H."/>
        </authorList>
    </citation>
    <scope>NUCLEOTIDE SEQUENCE</scope>
    <source>
        <strain evidence="4">CHS0354</strain>
        <tissue evidence="4">Mantle</tissue>
    </source>
</reference>
<evidence type="ECO:0000256" key="2">
    <source>
        <dbReference type="SAM" id="Phobius"/>
    </source>
</evidence>
<keyword evidence="2" id="KW-0812">Transmembrane</keyword>
<comment type="caution">
    <text evidence="4">The sequence shown here is derived from an EMBL/GenBank/DDBJ whole genome shotgun (WGS) entry which is preliminary data.</text>
</comment>
<sequence>MVQLRRLYPVLMITSLAGLLSAGAEAYNITVCSGESVRIFDSIQINNSDTSVTLYKNGDKHRPIAWWTSSNHGIEQENVVMDKYYNVWIINVHTVDEGNYIIQYNIHNRFRNENKVELSVWVAPPTTCKLDVTKQGNVLAVSLLGEDCGKPRASAYWKNYSGVTIHDEKVLQLQAGKEAGTYYACMKGPALSCAKSLDPSSELCYRYNIKDGQSQSDTSGSKTQSSANDSKTQPRSDGSKDDLHTWLIVIILLQCAVVVPMISFGIYRVHKKYRRMCLRNRRNADDQGVEEQPLHRQGQSVV</sequence>
<feature type="signal peptide" evidence="3">
    <location>
        <begin position="1"/>
        <end position="26"/>
    </location>
</feature>
<feature type="chain" id="PRO_5042236698" evidence="3">
    <location>
        <begin position="27"/>
        <end position="302"/>
    </location>
</feature>
<keyword evidence="2" id="KW-0472">Membrane</keyword>
<dbReference type="AlphaFoldDB" id="A0AAE0SZX0"/>
<evidence type="ECO:0000256" key="3">
    <source>
        <dbReference type="SAM" id="SignalP"/>
    </source>
</evidence>
<reference evidence="4" key="3">
    <citation type="submission" date="2023-05" db="EMBL/GenBank/DDBJ databases">
        <authorList>
            <person name="Smith C.H."/>
        </authorList>
    </citation>
    <scope>NUCLEOTIDE SEQUENCE</scope>
    <source>
        <strain evidence="4">CHS0354</strain>
        <tissue evidence="4">Mantle</tissue>
    </source>
</reference>